<feature type="domain" description="BZIP" evidence="3">
    <location>
        <begin position="63"/>
        <end position="104"/>
    </location>
</feature>
<keyword evidence="5" id="KW-1185">Reference proteome</keyword>
<accession>A0AAJ0FVT2</accession>
<feature type="region of interest" description="Disordered" evidence="2">
    <location>
        <begin position="1"/>
        <end position="60"/>
    </location>
</feature>
<evidence type="ECO:0000313" key="5">
    <source>
        <dbReference type="Proteomes" id="UP001251528"/>
    </source>
</evidence>
<feature type="compositionally biased region" description="Basic and acidic residues" evidence="2">
    <location>
        <begin position="1"/>
        <end position="13"/>
    </location>
</feature>
<dbReference type="Gene3D" id="1.20.5.170">
    <property type="match status" value="1"/>
</dbReference>
<dbReference type="Pfam" id="PF00170">
    <property type="entry name" value="bZIP_1"/>
    <property type="match status" value="1"/>
</dbReference>
<feature type="coiled-coil region" evidence="1">
    <location>
        <begin position="76"/>
        <end position="103"/>
    </location>
</feature>
<dbReference type="EMBL" id="JASWJB010000396">
    <property type="protein sequence ID" value="KAK2590790.1"/>
    <property type="molecule type" value="Genomic_DNA"/>
</dbReference>
<dbReference type="InterPro" id="IPR046347">
    <property type="entry name" value="bZIP_sf"/>
</dbReference>
<dbReference type="PANTHER" id="PTHR40618">
    <property type="entry name" value="B-ZIP TRANSCRIPTION FACTOR (EUROFUNG)-RELATED"/>
    <property type="match status" value="1"/>
</dbReference>
<feature type="region of interest" description="Disordered" evidence="2">
    <location>
        <begin position="144"/>
        <end position="195"/>
    </location>
</feature>
<feature type="compositionally biased region" description="Basic and acidic residues" evidence="2">
    <location>
        <begin position="51"/>
        <end position="60"/>
    </location>
</feature>
<dbReference type="InterPro" id="IPR004827">
    <property type="entry name" value="bZIP"/>
</dbReference>
<keyword evidence="1" id="KW-0175">Coiled coil</keyword>
<gene>
    <name evidence="4" type="ORF">QQS21_011527</name>
</gene>
<dbReference type="PANTHER" id="PTHR40618:SF1">
    <property type="entry name" value="B-ZIP TRANSCRIPTION FACTOR (EUROFUNG)"/>
    <property type="match status" value="1"/>
</dbReference>
<feature type="compositionally biased region" description="Polar residues" evidence="2">
    <location>
        <begin position="162"/>
        <end position="189"/>
    </location>
</feature>
<protein>
    <recommendedName>
        <fullName evidence="3">BZIP domain-containing protein</fullName>
    </recommendedName>
</protein>
<reference evidence="4" key="1">
    <citation type="submission" date="2023-06" db="EMBL/GenBank/DDBJ databases">
        <title>Conoideocrella luteorostrata (Hypocreales: Clavicipitaceae), a potential biocontrol fungus for elongate hemlock scale in United States Christmas tree production areas.</title>
        <authorList>
            <person name="Barrett H."/>
            <person name="Lovett B."/>
            <person name="Macias A.M."/>
            <person name="Stajich J.E."/>
            <person name="Kasson M.T."/>
        </authorList>
    </citation>
    <scope>NUCLEOTIDE SEQUENCE</scope>
    <source>
        <strain evidence="4">ARSEF 14590</strain>
    </source>
</reference>
<evidence type="ECO:0000256" key="1">
    <source>
        <dbReference type="SAM" id="Coils"/>
    </source>
</evidence>
<sequence length="625" mass="67463">METTREYVAKPDSDALPTGKRARSSDEEDVKPESASFADDDRGKKRSRGRPRLDTKDETAADRRRTQIRLAQRAYRHRKDTAITSLEKRVKELEKANEDVSKEFHDFYGILLSERLIVSSHHAAPRLSSMASNIINVVDKARAANSSEVSGSDDDEERPASGSGNRYSLTASTAAPFQQSSSVPSNVHNESSLAESQQSSALATYTSAVTTATGATTVSAPASAAGPLIHVPPSLNYEVVTAATPQNASFPFYSSMERTAADNFEGSLAPGPSPYGTISVPISYAANELTFGRRLQRQSIESALRLILMLHPPPERFAAVFGFCLLFETRDDIIKRLQIALSRSPFEDLSNWRHPFTNLGGAGTFFESQAAVGTPNNIYGNMPVGNQGTQSYGKPQQMTGMSMGPWGAEVQATRDQRIDYGSDQRMQMMLAGFEGDFFDPDEVETYLRQIGIFIPPRSDFAEAEIDINDLSQQSISPKTGSSFSIAQQAGFENGDSGYGGSAQSTIWTTNSSSSTAGAVDPLCPPSNQSLAQPQVMMAGGSCMGVATPGDFESGTVTYMMPPGGNRMWMQPTNWPPPKTKITLNVTVLIKELSNSSVCLGRTPGVRRKDIGAAIRVAAGLPPSPY</sequence>
<proteinExistence type="predicted"/>
<dbReference type="AlphaFoldDB" id="A0AAJ0FVT2"/>
<organism evidence="4 5">
    <name type="scientific">Conoideocrella luteorostrata</name>
    <dbReference type="NCBI Taxonomy" id="1105319"/>
    <lineage>
        <taxon>Eukaryota</taxon>
        <taxon>Fungi</taxon>
        <taxon>Dikarya</taxon>
        <taxon>Ascomycota</taxon>
        <taxon>Pezizomycotina</taxon>
        <taxon>Sordariomycetes</taxon>
        <taxon>Hypocreomycetidae</taxon>
        <taxon>Hypocreales</taxon>
        <taxon>Clavicipitaceae</taxon>
        <taxon>Conoideocrella</taxon>
    </lineage>
</organism>
<name>A0AAJ0FVT2_9HYPO</name>
<dbReference type="SUPFAM" id="SSF57959">
    <property type="entry name" value="Leucine zipper domain"/>
    <property type="match status" value="1"/>
</dbReference>
<dbReference type="GO" id="GO:0003700">
    <property type="term" value="F:DNA-binding transcription factor activity"/>
    <property type="evidence" value="ECO:0007669"/>
    <property type="project" value="InterPro"/>
</dbReference>
<comment type="caution">
    <text evidence="4">The sequence shown here is derived from an EMBL/GenBank/DDBJ whole genome shotgun (WGS) entry which is preliminary data.</text>
</comment>
<dbReference type="Proteomes" id="UP001251528">
    <property type="component" value="Unassembled WGS sequence"/>
</dbReference>
<evidence type="ECO:0000313" key="4">
    <source>
        <dbReference type="EMBL" id="KAK2590790.1"/>
    </source>
</evidence>
<evidence type="ECO:0000259" key="3">
    <source>
        <dbReference type="Pfam" id="PF00170"/>
    </source>
</evidence>
<dbReference type="CDD" id="cd14688">
    <property type="entry name" value="bZIP_YAP"/>
    <property type="match status" value="1"/>
</dbReference>
<evidence type="ECO:0000256" key="2">
    <source>
        <dbReference type="SAM" id="MobiDB-lite"/>
    </source>
</evidence>